<dbReference type="PANTHER" id="PTHR46852">
    <property type="entry name" value="ALKALINE CERAMIDASE"/>
    <property type="match status" value="1"/>
</dbReference>
<dbReference type="EMBL" id="JAKUCV010001512">
    <property type="protein sequence ID" value="KAJ4846028.1"/>
    <property type="molecule type" value="Genomic_DNA"/>
</dbReference>
<dbReference type="GO" id="GO:0006914">
    <property type="term" value="P:autophagy"/>
    <property type="evidence" value="ECO:0007669"/>
    <property type="project" value="InterPro"/>
</dbReference>
<proteinExistence type="inferred from homology"/>
<feature type="transmembrane region" description="Helical" evidence="8">
    <location>
        <begin position="74"/>
        <end position="92"/>
    </location>
</feature>
<dbReference type="InterPro" id="IPR044219">
    <property type="entry name" value="ACER_plant"/>
</dbReference>
<comment type="caution">
    <text evidence="9">The sequence shown here is derived from an EMBL/GenBank/DDBJ whole genome shotgun (WGS) entry which is preliminary data.</text>
</comment>
<evidence type="ECO:0000256" key="6">
    <source>
        <dbReference type="ARBA" id="ARBA00023136"/>
    </source>
</evidence>
<dbReference type="Pfam" id="PF05875">
    <property type="entry name" value="Ceramidase"/>
    <property type="match status" value="1"/>
</dbReference>
<reference evidence="9" key="2">
    <citation type="journal article" date="2023" name="Plants (Basel)">
        <title>Annotation of the Turnera subulata (Passifloraceae) Draft Genome Reveals the S-Locus Evolved after the Divergence of Turneroideae from Passifloroideae in a Stepwise Manner.</title>
        <authorList>
            <person name="Henning P.M."/>
            <person name="Roalson E.H."/>
            <person name="Mir W."/>
            <person name="McCubbin A.G."/>
            <person name="Shore J.S."/>
        </authorList>
    </citation>
    <scope>NUCLEOTIDE SEQUENCE</scope>
    <source>
        <strain evidence="9">F60SS</strain>
    </source>
</reference>
<protein>
    <submittedName>
        <fullName evidence="9">Uncharacterized protein</fullName>
    </submittedName>
</protein>
<feature type="non-terminal residue" evidence="9">
    <location>
        <position position="1"/>
    </location>
</feature>
<dbReference type="GO" id="GO:0016020">
    <property type="term" value="C:membrane"/>
    <property type="evidence" value="ECO:0007669"/>
    <property type="project" value="UniProtKB-SubCell"/>
</dbReference>
<accession>A0A9Q0JLE1</accession>
<evidence type="ECO:0000313" key="10">
    <source>
        <dbReference type="Proteomes" id="UP001141552"/>
    </source>
</evidence>
<evidence type="ECO:0000256" key="3">
    <source>
        <dbReference type="ARBA" id="ARBA00022692"/>
    </source>
</evidence>
<dbReference type="GO" id="GO:0009651">
    <property type="term" value="P:response to salt stress"/>
    <property type="evidence" value="ECO:0007669"/>
    <property type="project" value="InterPro"/>
</dbReference>
<dbReference type="Proteomes" id="UP001141552">
    <property type="component" value="Unassembled WGS sequence"/>
</dbReference>
<evidence type="ECO:0000313" key="9">
    <source>
        <dbReference type="EMBL" id="KAJ4846028.1"/>
    </source>
</evidence>
<evidence type="ECO:0000256" key="5">
    <source>
        <dbReference type="ARBA" id="ARBA00022989"/>
    </source>
</evidence>
<dbReference type="GO" id="GO:0098542">
    <property type="term" value="P:defense response to other organism"/>
    <property type="evidence" value="ECO:0007669"/>
    <property type="project" value="InterPro"/>
</dbReference>
<feature type="transmembrane region" description="Helical" evidence="8">
    <location>
        <begin position="113"/>
        <end position="131"/>
    </location>
</feature>
<name>A0A9Q0JLE1_9ROSI</name>
<keyword evidence="10" id="KW-1185">Reference proteome</keyword>
<comment type="similarity">
    <text evidence="2">Belongs to the alkaline ceramidase family.</text>
</comment>
<reference evidence="9" key="1">
    <citation type="submission" date="2022-02" db="EMBL/GenBank/DDBJ databases">
        <authorList>
            <person name="Henning P.M."/>
            <person name="McCubbin A.G."/>
            <person name="Shore J.S."/>
        </authorList>
    </citation>
    <scope>NUCLEOTIDE SEQUENCE</scope>
    <source>
        <strain evidence="9">F60SS</strain>
        <tissue evidence="9">Leaves</tissue>
    </source>
</reference>
<dbReference type="GO" id="GO:0006672">
    <property type="term" value="P:ceramide metabolic process"/>
    <property type="evidence" value="ECO:0007669"/>
    <property type="project" value="InterPro"/>
</dbReference>
<dbReference type="AlphaFoldDB" id="A0A9Q0JLE1"/>
<keyword evidence="7" id="KW-0479">Metal-binding</keyword>
<gene>
    <name evidence="9" type="ORF">Tsubulata_002543</name>
</gene>
<dbReference type="PANTHER" id="PTHR46852:SF1">
    <property type="entry name" value="ALKALINE PHYTOCERAMIDASE FAMILY PROTEIN, EXPRESSED"/>
    <property type="match status" value="1"/>
</dbReference>
<evidence type="ECO:0000256" key="7">
    <source>
        <dbReference type="PIRSR" id="PIRSR608901-2"/>
    </source>
</evidence>
<sequence length="195" mass="23001">MHPLGANWSNKCLETKVNLKLYFLVTSTLSSGNSKVMKHQWYGKCFYIYTSSIHQIGTTGVQCLPFCFSMELPLQFSMLFYVHYLVLCLLCIPRMYKYYIHTKDRSAKRLAKLYLGTVLMGSLCWLLDRALCDKIDQWYFNPEGHALWHFLEGFSTYFANTFLMFCRAEQLQWNPKVDHLMGILPYVKIQKQKTR</sequence>
<keyword evidence="6 8" id="KW-0472">Membrane</keyword>
<dbReference type="GO" id="GO:0016811">
    <property type="term" value="F:hydrolase activity, acting on carbon-nitrogen (but not peptide) bonds, in linear amides"/>
    <property type="evidence" value="ECO:0007669"/>
    <property type="project" value="InterPro"/>
</dbReference>
<dbReference type="OrthoDB" id="187171at2759"/>
<evidence type="ECO:0000256" key="1">
    <source>
        <dbReference type="ARBA" id="ARBA00004141"/>
    </source>
</evidence>
<evidence type="ECO:0000256" key="4">
    <source>
        <dbReference type="ARBA" id="ARBA00022801"/>
    </source>
</evidence>
<keyword evidence="7" id="KW-0862">Zinc</keyword>
<evidence type="ECO:0000256" key="8">
    <source>
        <dbReference type="SAM" id="Phobius"/>
    </source>
</evidence>
<keyword evidence="4" id="KW-0378">Hydrolase</keyword>
<dbReference type="InterPro" id="IPR008901">
    <property type="entry name" value="ACER"/>
</dbReference>
<comment type="subcellular location">
    <subcellularLocation>
        <location evidence="1">Membrane</location>
        <topology evidence="1">Multi-pass membrane protein</topology>
    </subcellularLocation>
</comment>
<feature type="binding site" evidence="7">
    <location>
        <position position="145"/>
    </location>
    <ligand>
        <name>Zn(2+)</name>
        <dbReference type="ChEBI" id="CHEBI:29105"/>
        <note>catalytic</note>
    </ligand>
</feature>
<evidence type="ECO:0000256" key="2">
    <source>
        <dbReference type="ARBA" id="ARBA00009780"/>
    </source>
</evidence>
<keyword evidence="5 8" id="KW-1133">Transmembrane helix</keyword>
<comment type="cofactor">
    <cofactor evidence="7">
        <name>Zn(2+)</name>
        <dbReference type="ChEBI" id="CHEBI:29105"/>
    </cofactor>
</comment>
<keyword evidence="3 8" id="KW-0812">Transmembrane</keyword>
<feature type="binding site" evidence="7">
    <location>
        <position position="149"/>
    </location>
    <ligand>
        <name>Zn(2+)</name>
        <dbReference type="ChEBI" id="CHEBI:29105"/>
        <note>catalytic</note>
    </ligand>
</feature>
<dbReference type="GO" id="GO:0046872">
    <property type="term" value="F:metal ion binding"/>
    <property type="evidence" value="ECO:0007669"/>
    <property type="project" value="UniProtKB-KW"/>
</dbReference>
<feature type="transmembrane region" description="Helical" evidence="8">
    <location>
        <begin position="146"/>
        <end position="166"/>
    </location>
</feature>
<organism evidence="9 10">
    <name type="scientific">Turnera subulata</name>
    <dbReference type="NCBI Taxonomy" id="218843"/>
    <lineage>
        <taxon>Eukaryota</taxon>
        <taxon>Viridiplantae</taxon>
        <taxon>Streptophyta</taxon>
        <taxon>Embryophyta</taxon>
        <taxon>Tracheophyta</taxon>
        <taxon>Spermatophyta</taxon>
        <taxon>Magnoliopsida</taxon>
        <taxon>eudicotyledons</taxon>
        <taxon>Gunneridae</taxon>
        <taxon>Pentapetalae</taxon>
        <taxon>rosids</taxon>
        <taxon>fabids</taxon>
        <taxon>Malpighiales</taxon>
        <taxon>Passifloraceae</taxon>
        <taxon>Turnera</taxon>
    </lineage>
</organism>